<evidence type="ECO:0000256" key="3">
    <source>
        <dbReference type="ARBA" id="ARBA00022801"/>
    </source>
</evidence>
<organism evidence="8 9">
    <name type="scientific">Hydrocarboniclastica marina</name>
    <dbReference type="NCBI Taxonomy" id="2259620"/>
    <lineage>
        <taxon>Bacteria</taxon>
        <taxon>Pseudomonadati</taxon>
        <taxon>Pseudomonadota</taxon>
        <taxon>Gammaproteobacteria</taxon>
        <taxon>Alteromonadales</taxon>
        <taxon>Alteromonadaceae</taxon>
        <taxon>Hydrocarboniclastica</taxon>
    </lineage>
</organism>
<feature type="domain" description="PDZ" evidence="7">
    <location>
        <begin position="108"/>
        <end position="190"/>
    </location>
</feature>
<protein>
    <submittedName>
        <fullName evidence="8">S41 family peptidase</fullName>
    </submittedName>
</protein>
<dbReference type="SUPFAM" id="SSF52096">
    <property type="entry name" value="ClpP/crotonase"/>
    <property type="match status" value="1"/>
</dbReference>
<dbReference type="PROSITE" id="PS50106">
    <property type="entry name" value="PDZ"/>
    <property type="match status" value="1"/>
</dbReference>
<dbReference type="GO" id="GO:0006508">
    <property type="term" value="P:proteolysis"/>
    <property type="evidence" value="ECO:0007669"/>
    <property type="project" value="UniProtKB-KW"/>
</dbReference>
<gene>
    <name evidence="8" type="ORF">soil367_13400</name>
</gene>
<dbReference type="CDD" id="cd07560">
    <property type="entry name" value="Peptidase_S41_CPP"/>
    <property type="match status" value="1"/>
</dbReference>
<evidence type="ECO:0000256" key="6">
    <source>
        <dbReference type="SAM" id="MobiDB-lite"/>
    </source>
</evidence>
<dbReference type="SMART" id="SM00245">
    <property type="entry name" value="TSPc"/>
    <property type="match status" value="1"/>
</dbReference>
<evidence type="ECO:0000256" key="4">
    <source>
        <dbReference type="ARBA" id="ARBA00022825"/>
    </source>
</evidence>
<dbReference type="InterPro" id="IPR029045">
    <property type="entry name" value="ClpP/crotonase-like_dom_sf"/>
</dbReference>
<dbReference type="PANTHER" id="PTHR32060:SF30">
    <property type="entry name" value="CARBOXY-TERMINAL PROCESSING PROTEASE CTPA"/>
    <property type="match status" value="1"/>
</dbReference>
<dbReference type="GO" id="GO:0030288">
    <property type="term" value="C:outer membrane-bounded periplasmic space"/>
    <property type="evidence" value="ECO:0007669"/>
    <property type="project" value="TreeGrafter"/>
</dbReference>
<dbReference type="AlphaFoldDB" id="A0A4P7XML0"/>
<accession>A0A4P7XML0</accession>
<dbReference type="Proteomes" id="UP000298049">
    <property type="component" value="Chromosome"/>
</dbReference>
<keyword evidence="9" id="KW-1185">Reference proteome</keyword>
<dbReference type="InterPro" id="IPR036034">
    <property type="entry name" value="PDZ_sf"/>
</dbReference>
<dbReference type="InterPro" id="IPR005151">
    <property type="entry name" value="Tail-specific_protease"/>
</dbReference>
<dbReference type="SUPFAM" id="SSF50156">
    <property type="entry name" value="PDZ domain-like"/>
    <property type="match status" value="1"/>
</dbReference>
<dbReference type="InterPro" id="IPR041489">
    <property type="entry name" value="PDZ_6"/>
</dbReference>
<dbReference type="GO" id="GO:0008236">
    <property type="term" value="F:serine-type peptidase activity"/>
    <property type="evidence" value="ECO:0007669"/>
    <property type="project" value="UniProtKB-KW"/>
</dbReference>
<dbReference type="InterPro" id="IPR055210">
    <property type="entry name" value="CtpA/B_N"/>
</dbReference>
<dbReference type="Gene3D" id="2.30.42.10">
    <property type="match status" value="1"/>
</dbReference>
<dbReference type="Gene3D" id="3.30.750.44">
    <property type="match status" value="1"/>
</dbReference>
<dbReference type="FunFam" id="3.90.226.10:FF:000029">
    <property type="entry name" value="Peptidase, S41 family"/>
    <property type="match status" value="1"/>
</dbReference>
<dbReference type="Pfam" id="PF17820">
    <property type="entry name" value="PDZ_6"/>
    <property type="match status" value="1"/>
</dbReference>
<dbReference type="GO" id="GO:0007165">
    <property type="term" value="P:signal transduction"/>
    <property type="evidence" value="ECO:0007669"/>
    <property type="project" value="TreeGrafter"/>
</dbReference>
<keyword evidence="2 5" id="KW-0645">Protease</keyword>
<feature type="compositionally biased region" description="Basic and acidic residues" evidence="6">
    <location>
        <begin position="416"/>
        <end position="438"/>
    </location>
</feature>
<evidence type="ECO:0000313" key="8">
    <source>
        <dbReference type="EMBL" id="QCF27944.1"/>
    </source>
</evidence>
<dbReference type="KEGG" id="hmi:soil367_13400"/>
<keyword evidence="3 5" id="KW-0378">Hydrolase</keyword>
<sequence length="488" mass="52466">MALAFSGTSLAEELAPDSSPVVDPDAPAERILPIPEGTLEDTENVDKTAQDAAGELPLEQLRRFVAIFDRIKRAYVEDVSDSELLDHAINGMLSGLDPHSAYLKSDEFHDLEESTSGRFGGLGIEVGMEDGFVKVIAPIDDTPASRAGIQPGDLIVKLDGETVKGMSLEEAVGKMRGAPGTTITMTIVRDGESAPIEIEVERDVVKVTSIKSRMLDQGFGYIRITQFQATSGPDFRDAIQRLQKHADGPLRGLVIDLRNNPGGVLQASVEIADALIDDGLLVYTEGRVDASKLEFRAEPGDLTQGIPIVVLINGGSASASEILAGALQDHKRGVIMGTESFGKGSVQTVMPLDGETAIKLTTARYFTPSGRSIQALGIEPDIEVKSAKITETQNQPFFSEAELSGHLTNGSSEADSETKDKKKEGKKPAQKKADSKDSETDEQQSEPSLVDQDYQLRSALNLLKGLAIMHRTDTPEPAFDGPEDNRKQ</sequence>
<dbReference type="InterPro" id="IPR004447">
    <property type="entry name" value="Peptidase_S41A"/>
</dbReference>
<keyword evidence="4 5" id="KW-0720">Serine protease</keyword>
<dbReference type="NCBIfam" id="TIGR00225">
    <property type="entry name" value="prc"/>
    <property type="match status" value="1"/>
</dbReference>
<reference evidence="8 9" key="1">
    <citation type="submission" date="2018-07" db="EMBL/GenBank/DDBJ databases">
        <title>Marsedoiliclastica nanhaica gen. nov. sp. nov., a novel marine hydrocarbonoclastic bacterium isolated from an in-situ enriched hydrocarbon-degrading consortium in deep-sea sediment.</title>
        <authorList>
            <person name="Dong C."/>
            <person name="Ma T."/>
            <person name="Liu R."/>
            <person name="Shao Z."/>
        </authorList>
    </citation>
    <scope>NUCLEOTIDE SEQUENCE [LARGE SCALE GENOMIC DNA]</scope>
    <source>
        <strain evidence="9">soil36-7</strain>
    </source>
</reference>
<dbReference type="EMBL" id="CP031093">
    <property type="protein sequence ID" value="QCF27944.1"/>
    <property type="molecule type" value="Genomic_DNA"/>
</dbReference>
<proteinExistence type="inferred from homology"/>
<dbReference type="Pfam" id="PF03572">
    <property type="entry name" value="Peptidase_S41"/>
    <property type="match status" value="1"/>
</dbReference>
<dbReference type="OrthoDB" id="9812068at2"/>
<feature type="region of interest" description="Disordered" evidence="6">
    <location>
        <begin position="403"/>
        <end position="455"/>
    </location>
</feature>
<dbReference type="GO" id="GO:0004175">
    <property type="term" value="F:endopeptidase activity"/>
    <property type="evidence" value="ECO:0007669"/>
    <property type="project" value="TreeGrafter"/>
</dbReference>
<dbReference type="PANTHER" id="PTHR32060">
    <property type="entry name" value="TAIL-SPECIFIC PROTEASE"/>
    <property type="match status" value="1"/>
</dbReference>
<evidence type="ECO:0000259" key="7">
    <source>
        <dbReference type="PROSITE" id="PS50106"/>
    </source>
</evidence>
<dbReference type="SMART" id="SM00228">
    <property type="entry name" value="PDZ"/>
    <property type="match status" value="1"/>
</dbReference>
<dbReference type="Pfam" id="PF22694">
    <property type="entry name" value="CtpB_N-like"/>
    <property type="match status" value="1"/>
</dbReference>
<dbReference type="FunFam" id="2.30.42.10:FF:000063">
    <property type="entry name" value="Peptidase, S41 family"/>
    <property type="match status" value="1"/>
</dbReference>
<dbReference type="Gene3D" id="3.90.226.10">
    <property type="entry name" value="2-enoyl-CoA Hydratase, Chain A, domain 1"/>
    <property type="match status" value="1"/>
</dbReference>
<evidence type="ECO:0000256" key="2">
    <source>
        <dbReference type="ARBA" id="ARBA00022670"/>
    </source>
</evidence>
<feature type="region of interest" description="Disordered" evidence="6">
    <location>
        <begin position="1"/>
        <end position="28"/>
    </location>
</feature>
<feature type="compositionally biased region" description="Low complexity" evidence="6">
    <location>
        <begin position="16"/>
        <end position="25"/>
    </location>
</feature>
<dbReference type="InterPro" id="IPR001478">
    <property type="entry name" value="PDZ"/>
</dbReference>
<name>A0A4P7XML0_9ALTE</name>
<comment type="similarity">
    <text evidence="1 5">Belongs to the peptidase S41A family.</text>
</comment>
<evidence type="ECO:0000313" key="9">
    <source>
        <dbReference type="Proteomes" id="UP000298049"/>
    </source>
</evidence>
<evidence type="ECO:0000256" key="5">
    <source>
        <dbReference type="RuleBase" id="RU004404"/>
    </source>
</evidence>
<evidence type="ECO:0000256" key="1">
    <source>
        <dbReference type="ARBA" id="ARBA00009179"/>
    </source>
</evidence>
<dbReference type="CDD" id="cd06782">
    <property type="entry name" value="cpPDZ_CPP-like"/>
    <property type="match status" value="1"/>
</dbReference>